<evidence type="ECO:0000256" key="1">
    <source>
        <dbReference type="SAM" id="MobiDB-lite"/>
    </source>
</evidence>
<evidence type="ECO:0000313" key="3">
    <source>
        <dbReference type="Proteomes" id="UP001596222"/>
    </source>
</evidence>
<feature type="region of interest" description="Disordered" evidence="1">
    <location>
        <begin position="46"/>
        <end position="69"/>
    </location>
</feature>
<sequence length="94" mass="9754">MISAESYRLPLRTLRAVATGEVAGPDLALLASVQRSRLLLALAAAQDRTGPSEPAARPPAGAPATRPAAAWAQLAAVQRGSFRGARRRQDVGSP</sequence>
<name>A0ABV9ZXI8_9ACTN</name>
<keyword evidence="3" id="KW-1185">Reference proteome</keyword>
<dbReference type="Proteomes" id="UP001596222">
    <property type="component" value="Unassembled WGS sequence"/>
</dbReference>
<gene>
    <name evidence="2" type="ORF">ACFPP6_10900</name>
</gene>
<dbReference type="RefSeq" id="WP_382039612.1">
    <property type="nucleotide sequence ID" value="NZ_JBHSKJ010000005.1"/>
</dbReference>
<comment type="caution">
    <text evidence="2">The sequence shown here is derived from an EMBL/GenBank/DDBJ whole genome shotgun (WGS) entry which is preliminary data.</text>
</comment>
<organism evidence="2 3">
    <name type="scientific">Streptomyces aureoversilis</name>
    <dbReference type="NCBI Taxonomy" id="67277"/>
    <lineage>
        <taxon>Bacteria</taxon>
        <taxon>Bacillati</taxon>
        <taxon>Actinomycetota</taxon>
        <taxon>Actinomycetes</taxon>
        <taxon>Kitasatosporales</taxon>
        <taxon>Streptomycetaceae</taxon>
        <taxon>Streptomyces</taxon>
    </lineage>
</organism>
<evidence type="ECO:0000313" key="2">
    <source>
        <dbReference type="EMBL" id="MFC5145175.1"/>
    </source>
</evidence>
<proteinExistence type="predicted"/>
<protein>
    <submittedName>
        <fullName evidence="2">Uncharacterized protein</fullName>
    </submittedName>
</protein>
<dbReference type="EMBL" id="JBHSKJ010000005">
    <property type="protein sequence ID" value="MFC5145175.1"/>
    <property type="molecule type" value="Genomic_DNA"/>
</dbReference>
<reference evidence="3" key="1">
    <citation type="journal article" date="2019" name="Int. J. Syst. Evol. Microbiol.">
        <title>The Global Catalogue of Microorganisms (GCM) 10K type strain sequencing project: providing services to taxonomists for standard genome sequencing and annotation.</title>
        <authorList>
            <consortium name="The Broad Institute Genomics Platform"/>
            <consortium name="The Broad Institute Genome Sequencing Center for Infectious Disease"/>
            <person name="Wu L."/>
            <person name="Ma J."/>
        </authorList>
    </citation>
    <scope>NUCLEOTIDE SEQUENCE [LARGE SCALE GENOMIC DNA]</scope>
    <source>
        <strain evidence="3">CGMCC 4.1641</strain>
    </source>
</reference>
<accession>A0ABV9ZXI8</accession>